<dbReference type="Pfam" id="PF00672">
    <property type="entry name" value="HAMP"/>
    <property type="match status" value="1"/>
</dbReference>
<protein>
    <submittedName>
        <fullName evidence="7">PAS domain S-box protein</fullName>
    </submittedName>
</protein>
<feature type="domain" description="PAC" evidence="5">
    <location>
        <begin position="459"/>
        <end position="510"/>
    </location>
</feature>
<dbReference type="PROSITE" id="PS50112">
    <property type="entry name" value="PAS"/>
    <property type="match status" value="2"/>
</dbReference>
<dbReference type="RefSeq" id="WP_313979621.1">
    <property type="nucleotide sequence ID" value="NZ_JASJOS010000005.1"/>
</dbReference>
<dbReference type="InterPro" id="IPR036457">
    <property type="entry name" value="PPM-type-like_dom_sf"/>
</dbReference>
<keyword evidence="3" id="KW-1133">Transmembrane helix</keyword>
<keyword evidence="1" id="KW-0378">Hydrolase</keyword>
<organism evidence="7 8">
    <name type="scientific">Xanthocytophaga flava</name>
    <dbReference type="NCBI Taxonomy" id="3048013"/>
    <lineage>
        <taxon>Bacteria</taxon>
        <taxon>Pseudomonadati</taxon>
        <taxon>Bacteroidota</taxon>
        <taxon>Cytophagia</taxon>
        <taxon>Cytophagales</taxon>
        <taxon>Rhodocytophagaceae</taxon>
        <taxon>Xanthocytophaga</taxon>
    </lineage>
</organism>
<evidence type="ECO:0000256" key="2">
    <source>
        <dbReference type="SAM" id="Coils"/>
    </source>
</evidence>
<dbReference type="InterPro" id="IPR000700">
    <property type="entry name" value="PAS-assoc_C"/>
</dbReference>
<dbReference type="Pfam" id="PF13185">
    <property type="entry name" value="GAF_2"/>
    <property type="match status" value="1"/>
</dbReference>
<name>A0AAE3QR19_9BACT</name>
<dbReference type="InterPro" id="IPR001610">
    <property type="entry name" value="PAC"/>
</dbReference>
<dbReference type="GO" id="GO:0016791">
    <property type="term" value="F:phosphatase activity"/>
    <property type="evidence" value="ECO:0007669"/>
    <property type="project" value="TreeGrafter"/>
</dbReference>
<evidence type="ECO:0000313" key="7">
    <source>
        <dbReference type="EMBL" id="MDJ1481615.1"/>
    </source>
</evidence>
<dbReference type="Gene3D" id="6.10.340.10">
    <property type="match status" value="1"/>
</dbReference>
<dbReference type="InterPro" id="IPR013655">
    <property type="entry name" value="PAS_fold_3"/>
</dbReference>
<dbReference type="PROSITE" id="PS50113">
    <property type="entry name" value="PAC"/>
    <property type="match status" value="2"/>
</dbReference>
<evidence type="ECO:0000256" key="1">
    <source>
        <dbReference type="ARBA" id="ARBA00022801"/>
    </source>
</evidence>
<dbReference type="InterPro" id="IPR035965">
    <property type="entry name" value="PAS-like_dom_sf"/>
</dbReference>
<dbReference type="SMART" id="SM00304">
    <property type="entry name" value="HAMP"/>
    <property type="match status" value="1"/>
</dbReference>
<dbReference type="Gene3D" id="3.30.450.40">
    <property type="match status" value="1"/>
</dbReference>
<sequence>MFKNIKIGTKITALVLSIVVLALATTIIVISHLGSKSVPAEQIQYYMVGVSVIILLLALVITVLFSRFLTRPLMTLKTTMGLLGQGVLPEKIKKSSEDEFGEMTETMNRLVEGLHKTADFAHKIGEGEFEAEFKPMSQDDMLGVALLNMRDSIQESAKRDEERNWIVTGVAEIGNILRSTNELEELSDKVVSYLTGKIGAIQGALYVVNDEDEGRFMLEMKASYAYNKKKYLKAQFRFAEGLVGQAAAERDTILRTEIPDTYVTVTSGLLGDRKPKCLLVVPLMTVIGSEKVVYGALEFAGFEKFSSRNVQFINEVSEIIARTVFNIKVNEKTSRLLEMSQRQSQELQEQQEILQQNAEEMQATQEELKRANTALEYQVEQVVHAQKRLQKLLENAAEVIMIYEKDRTIRYASPSVNRILGYSQEELIGADDMAHVDETGRESITKMFEDLLANPGQKYTVQYSYYRKNGEQIWLEATGSNLLHDPAIEGILINSTDITERLRAEREQRMRSQMQSLSENSPDLIIRFNKEGRIFYINPMIEVYAGQRKETFEQKSLDELTIASSVVDAWRSVLNQVIETQEKVNTEIDFPSTVGTRVMDIKAIPEFNDQGTVESVLFVLGDITERKMTEMEISNKNKKISESINYAKRIQGAILPANQLIKSVFPDAFILYKPRDVVSGDFPWFMQKGDDLYIAAVDCTGHGVPGALISLIGYFLLNNITESGENILPGEILDRLDRGVTATLKQDSNDEGSTRDGMDIALCKINLKENVLQYAGAHRPLYFLQAGGELVEIKGDKFPIGGGQYKDRTNFVTTTIQLNSGDSAFFCSDGFPDQFGGPDNRKFSPKRIRDLITGNPSASMNQMHAIFDREFEGWRGDTKQTDDVLMIGIRF</sequence>
<keyword evidence="3" id="KW-0812">Transmembrane</keyword>
<dbReference type="InterPro" id="IPR052016">
    <property type="entry name" value="Bact_Sigma-Reg"/>
</dbReference>
<evidence type="ECO:0000259" key="4">
    <source>
        <dbReference type="PROSITE" id="PS50112"/>
    </source>
</evidence>
<feature type="domain" description="PAS" evidence="4">
    <location>
        <begin position="385"/>
        <end position="455"/>
    </location>
</feature>
<reference evidence="7" key="1">
    <citation type="submission" date="2023-05" db="EMBL/GenBank/DDBJ databases">
        <authorList>
            <person name="Zhang X."/>
        </authorList>
    </citation>
    <scope>NUCLEOTIDE SEQUENCE</scope>
    <source>
        <strain evidence="7">YF14B1</strain>
    </source>
</reference>
<dbReference type="InterPro" id="IPR003018">
    <property type="entry name" value="GAF"/>
</dbReference>
<feature type="transmembrane region" description="Helical" evidence="3">
    <location>
        <begin position="45"/>
        <end position="70"/>
    </location>
</feature>
<evidence type="ECO:0000259" key="5">
    <source>
        <dbReference type="PROSITE" id="PS50113"/>
    </source>
</evidence>
<dbReference type="InterPro" id="IPR001932">
    <property type="entry name" value="PPM-type_phosphatase-like_dom"/>
</dbReference>
<dbReference type="Proteomes" id="UP001241110">
    <property type="component" value="Unassembled WGS sequence"/>
</dbReference>
<keyword evidence="2" id="KW-0175">Coiled coil</keyword>
<feature type="domain" description="PAC" evidence="5">
    <location>
        <begin position="584"/>
        <end position="635"/>
    </location>
</feature>
<evidence type="ECO:0000256" key="3">
    <source>
        <dbReference type="SAM" id="Phobius"/>
    </source>
</evidence>
<dbReference type="NCBIfam" id="TIGR00229">
    <property type="entry name" value="sensory_box"/>
    <property type="match status" value="2"/>
</dbReference>
<dbReference type="PANTHER" id="PTHR43156">
    <property type="entry name" value="STAGE II SPORULATION PROTEIN E-RELATED"/>
    <property type="match status" value="1"/>
</dbReference>
<dbReference type="InterPro" id="IPR013656">
    <property type="entry name" value="PAS_4"/>
</dbReference>
<dbReference type="SMART" id="SM00091">
    <property type="entry name" value="PAS"/>
    <property type="match status" value="2"/>
</dbReference>
<dbReference type="SUPFAM" id="SSF55781">
    <property type="entry name" value="GAF domain-like"/>
    <property type="match status" value="1"/>
</dbReference>
<dbReference type="CDD" id="cd00130">
    <property type="entry name" value="PAS"/>
    <property type="match status" value="2"/>
</dbReference>
<feature type="transmembrane region" description="Helical" evidence="3">
    <location>
        <begin position="12"/>
        <end position="33"/>
    </location>
</feature>
<dbReference type="GO" id="GO:0007165">
    <property type="term" value="P:signal transduction"/>
    <property type="evidence" value="ECO:0007669"/>
    <property type="project" value="InterPro"/>
</dbReference>
<dbReference type="SUPFAM" id="SSF158472">
    <property type="entry name" value="HAMP domain-like"/>
    <property type="match status" value="1"/>
</dbReference>
<dbReference type="SUPFAM" id="SSF55785">
    <property type="entry name" value="PYP-like sensor domain (PAS domain)"/>
    <property type="match status" value="2"/>
</dbReference>
<dbReference type="Pfam" id="PF08448">
    <property type="entry name" value="PAS_4"/>
    <property type="match status" value="1"/>
</dbReference>
<feature type="domain" description="HAMP" evidence="6">
    <location>
        <begin position="67"/>
        <end position="119"/>
    </location>
</feature>
<dbReference type="Gene3D" id="3.30.450.20">
    <property type="entry name" value="PAS domain"/>
    <property type="match status" value="2"/>
</dbReference>
<dbReference type="CDD" id="cd06225">
    <property type="entry name" value="HAMP"/>
    <property type="match status" value="1"/>
</dbReference>
<comment type="caution">
    <text evidence="7">The sequence shown here is derived from an EMBL/GenBank/DDBJ whole genome shotgun (WGS) entry which is preliminary data.</text>
</comment>
<dbReference type="AlphaFoldDB" id="A0AAE3QR19"/>
<evidence type="ECO:0000313" key="8">
    <source>
        <dbReference type="Proteomes" id="UP001241110"/>
    </source>
</evidence>
<dbReference type="InterPro" id="IPR000014">
    <property type="entry name" value="PAS"/>
</dbReference>
<gene>
    <name evidence="7" type="ORF">QNI16_14035</name>
</gene>
<dbReference type="GO" id="GO:0016020">
    <property type="term" value="C:membrane"/>
    <property type="evidence" value="ECO:0007669"/>
    <property type="project" value="InterPro"/>
</dbReference>
<feature type="domain" description="PAS" evidence="4">
    <location>
        <begin position="510"/>
        <end position="581"/>
    </location>
</feature>
<dbReference type="PANTHER" id="PTHR43156:SF9">
    <property type="entry name" value="HAMP DOMAIN-CONTAINING PROTEIN"/>
    <property type="match status" value="1"/>
</dbReference>
<dbReference type="InterPro" id="IPR029016">
    <property type="entry name" value="GAF-like_dom_sf"/>
</dbReference>
<dbReference type="InterPro" id="IPR003660">
    <property type="entry name" value="HAMP_dom"/>
</dbReference>
<keyword evidence="3" id="KW-0472">Membrane</keyword>
<dbReference type="EMBL" id="JASJOS010000005">
    <property type="protein sequence ID" value="MDJ1481615.1"/>
    <property type="molecule type" value="Genomic_DNA"/>
</dbReference>
<accession>A0AAE3QR19</accession>
<dbReference type="SMART" id="SM00086">
    <property type="entry name" value="PAC"/>
    <property type="match status" value="2"/>
</dbReference>
<dbReference type="PROSITE" id="PS50885">
    <property type="entry name" value="HAMP"/>
    <property type="match status" value="1"/>
</dbReference>
<proteinExistence type="predicted"/>
<evidence type="ECO:0000259" key="6">
    <source>
        <dbReference type="PROSITE" id="PS50885"/>
    </source>
</evidence>
<dbReference type="Gene3D" id="3.60.40.10">
    <property type="entry name" value="PPM-type phosphatase domain"/>
    <property type="match status" value="1"/>
</dbReference>
<dbReference type="Pfam" id="PF08447">
    <property type="entry name" value="PAS_3"/>
    <property type="match status" value="1"/>
</dbReference>
<feature type="coiled-coil region" evidence="2">
    <location>
        <begin position="330"/>
        <end position="381"/>
    </location>
</feature>
<dbReference type="Pfam" id="PF07228">
    <property type="entry name" value="SpoIIE"/>
    <property type="match status" value="1"/>
</dbReference>